<protein>
    <submittedName>
        <fullName evidence="1">Uncharacterized protein</fullName>
    </submittedName>
</protein>
<dbReference type="Proteomes" id="UP001283361">
    <property type="component" value="Unassembled WGS sequence"/>
</dbReference>
<dbReference type="AlphaFoldDB" id="A0AAE1AYL2"/>
<feature type="non-terminal residue" evidence="1">
    <location>
        <position position="1"/>
    </location>
</feature>
<gene>
    <name evidence="1" type="ORF">RRG08_020507</name>
</gene>
<dbReference type="EMBL" id="JAWDGP010000942">
    <property type="protein sequence ID" value="KAK3796069.1"/>
    <property type="molecule type" value="Genomic_DNA"/>
</dbReference>
<proteinExistence type="predicted"/>
<name>A0AAE1AYL2_9GAST</name>
<organism evidence="1 2">
    <name type="scientific">Elysia crispata</name>
    <name type="common">lettuce slug</name>
    <dbReference type="NCBI Taxonomy" id="231223"/>
    <lineage>
        <taxon>Eukaryota</taxon>
        <taxon>Metazoa</taxon>
        <taxon>Spiralia</taxon>
        <taxon>Lophotrochozoa</taxon>
        <taxon>Mollusca</taxon>
        <taxon>Gastropoda</taxon>
        <taxon>Heterobranchia</taxon>
        <taxon>Euthyneura</taxon>
        <taxon>Panpulmonata</taxon>
        <taxon>Sacoglossa</taxon>
        <taxon>Placobranchoidea</taxon>
        <taxon>Plakobranchidae</taxon>
        <taxon>Elysia</taxon>
    </lineage>
</organism>
<keyword evidence="2" id="KW-1185">Reference proteome</keyword>
<reference evidence="1" key="1">
    <citation type="journal article" date="2023" name="G3 (Bethesda)">
        <title>A reference genome for the long-term kleptoplast-retaining sea slug Elysia crispata morphotype clarki.</title>
        <authorList>
            <person name="Eastman K.E."/>
            <person name="Pendleton A.L."/>
            <person name="Shaikh M.A."/>
            <person name="Suttiyut T."/>
            <person name="Ogas R."/>
            <person name="Tomko P."/>
            <person name="Gavelis G."/>
            <person name="Widhalm J.R."/>
            <person name="Wisecaver J.H."/>
        </authorList>
    </citation>
    <scope>NUCLEOTIDE SEQUENCE</scope>
    <source>
        <strain evidence="1">ECLA1</strain>
    </source>
</reference>
<comment type="caution">
    <text evidence="1">The sequence shown here is derived from an EMBL/GenBank/DDBJ whole genome shotgun (WGS) entry which is preliminary data.</text>
</comment>
<evidence type="ECO:0000313" key="2">
    <source>
        <dbReference type="Proteomes" id="UP001283361"/>
    </source>
</evidence>
<evidence type="ECO:0000313" key="1">
    <source>
        <dbReference type="EMBL" id="KAK3796069.1"/>
    </source>
</evidence>
<sequence>MGRVINLKLRRRLPLLILTTVCVLALLQILQQQRTFILSTHEGANRDVALIDTVFQKYGPDSTATGFLQDGLGDYRVQIDKWKSHIPARPDQALVYMCIKGGCGGIADRQEGIVAGFLLASLTGRNFYIVYRDKCPLS</sequence>
<accession>A0AAE1AYL2</accession>